<dbReference type="EMBL" id="CAXHTA020000012">
    <property type="protein sequence ID" value="CAL5225312.1"/>
    <property type="molecule type" value="Genomic_DNA"/>
</dbReference>
<feature type="compositionally biased region" description="Low complexity" evidence="1">
    <location>
        <begin position="108"/>
        <end position="120"/>
    </location>
</feature>
<evidence type="ECO:0000313" key="2">
    <source>
        <dbReference type="EMBL" id="CAL5225312.1"/>
    </source>
</evidence>
<organism evidence="2 3">
    <name type="scientific">Coccomyxa viridis</name>
    <dbReference type="NCBI Taxonomy" id="1274662"/>
    <lineage>
        <taxon>Eukaryota</taxon>
        <taxon>Viridiplantae</taxon>
        <taxon>Chlorophyta</taxon>
        <taxon>core chlorophytes</taxon>
        <taxon>Trebouxiophyceae</taxon>
        <taxon>Trebouxiophyceae incertae sedis</taxon>
        <taxon>Coccomyxaceae</taxon>
        <taxon>Coccomyxa</taxon>
    </lineage>
</organism>
<accession>A0ABP1G627</accession>
<reference evidence="2 3" key="1">
    <citation type="submission" date="2024-06" db="EMBL/GenBank/DDBJ databases">
        <authorList>
            <person name="Kraege A."/>
            <person name="Thomma B."/>
        </authorList>
    </citation>
    <scope>NUCLEOTIDE SEQUENCE [LARGE SCALE GENOMIC DNA]</scope>
</reference>
<keyword evidence="3" id="KW-1185">Reference proteome</keyword>
<comment type="caution">
    <text evidence="2">The sequence shown here is derived from an EMBL/GenBank/DDBJ whole genome shotgun (WGS) entry which is preliminary data.</text>
</comment>
<evidence type="ECO:0000256" key="1">
    <source>
        <dbReference type="SAM" id="MobiDB-lite"/>
    </source>
</evidence>
<evidence type="ECO:0000313" key="3">
    <source>
        <dbReference type="Proteomes" id="UP001497392"/>
    </source>
</evidence>
<feature type="region of interest" description="Disordered" evidence="1">
    <location>
        <begin position="88"/>
        <end position="121"/>
    </location>
</feature>
<gene>
    <name evidence="2" type="primary">g8113</name>
    <name evidence="2" type="ORF">VP750_LOCUS6971</name>
</gene>
<sequence length="137" mass="13903">MASPPLAQAAPYANYPLPDDLSIASHTASGSDIITIEGNISSRPGSPVFHINTNVQDLAGAPVASQPDPLDLGAPALTIQQLEPALPLLDDRGSFSSSGKYPSVDSLQAHPAQPPQAAAAGHWLPSASMAVLPAPAP</sequence>
<name>A0ABP1G627_9CHLO</name>
<proteinExistence type="predicted"/>
<protein>
    <submittedName>
        <fullName evidence="2">G8113 protein</fullName>
    </submittedName>
</protein>
<dbReference type="Proteomes" id="UP001497392">
    <property type="component" value="Unassembled WGS sequence"/>
</dbReference>